<feature type="signal peptide" evidence="1">
    <location>
        <begin position="1"/>
        <end position="23"/>
    </location>
</feature>
<dbReference type="PROSITE" id="PS51257">
    <property type="entry name" value="PROKAR_LIPOPROTEIN"/>
    <property type="match status" value="1"/>
</dbReference>
<gene>
    <name evidence="2" type="ORF">EKH83_16870</name>
</gene>
<reference evidence="2 3" key="1">
    <citation type="submission" date="2018-12" db="EMBL/GenBank/DDBJ databases">
        <title>The Draft Genome Sequence of the Soil Bacterium Pedobacter tournemirensis R1.</title>
        <authorList>
            <person name="He J."/>
        </authorList>
    </citation>
    <scope>NUCLEOTIDE SEQUENCE [LARGE SCALE GENOMIC DNA]</scope>
    <source>
        <strain evidence="2 3">R1</strain>
    </source>
</reference>
<protein>
    <recommendedName>
        <fullName evidence="4">DUF4249 domain-containing protein</fullName>
    </recommendedName>
</protein>
<comment type="caution">
    <text evidence="2">The sequence shown here is derived from an EMBL/GenBank/DDBJ whole genome shotgun (WGS) entry which is preliminary data.</text>
</comment>
<evidence type="ECO:0000313" key="2">
    <source>
        <dbReference type="EMBL" id="RXF68207.1"/>
    </source>
</evidence>
<dbReference type="AlphaFoldDB" id="A0A4Q0M5E2"/>
<proteinExistence type="predicted"/>
<accession>A0A4Q0M5E2</accession>
<keyword evidence="1" id="KW-0732">Signal</keyword>
<evidence type="ECO:0000313" key="3">
    <source>
        <dbReference type="Proteomes" id="UP000290848"/>
    </source>
</evidence>
<dbReference type="RefSeq" id="WP_128770636.1">
    <property type="nucleotide sequence ID" value="NZ_RXOC01000012.1"/>
</dbReference>
<organism evidence="2 3">
    <name type="scientific">Arcticibacter tournemirensis</name>
    <dbReference type="NCBI Taxonomy" id="699437"/>
    <lineage>
        <taxon>Bacteria</taxon>
        <taxon>Pseudomonadati</taxon>
        <taxon>Bacteroidota</taxon>
        <taxon>Sphingobacteriia</taxon>
        <taxon>Sphingobacteriales</taxon>
        <taxon>Sphingobacteriaceae</taxon>
        <taxon>Arcticibacter</taxon>
    </lineage>
</organism>
<dbReference type="EMBL" id="RXOC01000012">
    <property type="protein sequence ID" value="RXF68207.1"/>
    <property type="molecule type" value="Genomic_DNA"/>
</dbReference>
<evidence type="ECO:0000256" key="1">
    <source>
        <dbReference type="SAM" id="SignalP"/>
    </source>
</evidence>
<feature type="chain" id="PRO_5020271318" description="DUF4249 domain-containing protein" evidence="1">
    <location>
        <begin position="24"/>
        <end position="261"/>
    </location>
</feature>
<dbReference type="Proteomes" id="UP000290848">
    <property type="component" value="Unassembled WGS sequence"/>
</dbReference>
<evidence type="ECO:0008006" key="4">
    <source>
        <dbReference type="Google" id="ProtNLM"/>
    </source>
</evidence>
<name>A0A4Q0M5E2_9SPHI</name>
<sequence>MKVLNKYIQTAALAVALISVLSACNKEDQNVERAMQIIVSGYNGGDNPLMIAIDTTRYNRPNDILKPASLAGLNTVYSYSTQKERLLTITDTVTKKILYSKALPAGGSKANFNFIYLDGRELEVDEPVADPATNKLSFYIQYTADDSPFDIFLYNKNNESGKEHRQYLARNVRPRTWISLDYLPDEYFSDMNAVRAGSICFTKAGTTDEWAFNQDENMSKMSAFGLNLPKAGEKGLVLPYFVVHDATKLVYTRLFFYPDRS</sequence>